<comment type="caution">
    <text evidence="2">The sequence shown here is derived from an EMBL/GenBank/DDBJ whole genome shotgun (WGS) entry which is preliminary data.</text>
</comment>
<sequence>MSSTSGETTIRSNIFSVPTHVTVQQEYTRWNYPVATIFIGPTNPKGQHPAVSSAAMCQIYVFKWTFADLTKTVSRFMGKDLRLIVVGRTTVVDSNDEYIPLFNNCRFIHREAGGYHILCRIYPTDISGKQARIRLDKFADGLEMPRVFEPVTPLSGRSDSCSLSNNLNNGKRRLPLDSDDENAGPSTKVLRFD</sequence>
<organism evidence="2 3">
    <name type="scientific">Caenorhabditis remanei</name>
    <name type="common">Caenorhabditis vulgaris</name>
    <dbReference type="NCBI Taxonomy" id="31234"/>
    <lineage>
        <taxon>Eukaryota</taxon>
        <taxon>Metazoa</taxon>
        <taxon>Ecdysozoa</taxon>
        <taxon>Nematoda</taxon>
        <taxon>Chromadorea</taxon>
        <taxon>Rhabditida</taxon>
        <taxon>Rhabditina</taxon>
        <taxon>Rhabditomorpha</taxon>
        <taxon>Rhabditoidea</taxon>
        <taxon>Rhabditidae</taxon>
        <taxon>Peloderinae</taxon>
        <taxon>Caenorhabditis</taxon>
    </lineage>
</organism>
<evidence type="ECO:0000256" key="1">
    <source>
        <dbReference type="SAM" id="MobiDB-lite"/>
    </source>
</evidence>
<dbReference type="KEGG" id="crq:GCK72_025451"/>
<dbReference type="GeneID" id="9819633"/>
<feature type="region of interest" description="Disordered" evidence="1">
    <location>
        <begin position="155"/>
        <end position="193"/>
    </location>
</feature>
<dbReference type="CTD" id="9819633"/>
<protein>
    <submittedName>
        <fullName evidence="2">Uncharacterized protein</fullName>
    </submittedName>
</protein>
<name>A0A6A5G2X3_CAERE</name>
<dbReference type="AlphaFoldDB" id="A0A6A5G2X3"/>
<dbReference type="EMBL" id="WUAV01000006">
    <property type="protein sequence ID" value="KAF1748984.1"/>
    <property type="molecule type" value="Genomic_DNA"/>
</dbReference>
<evidence type="ECO:0000313" key="2">
    <source>
        <dbReference type="EMBL" id="KAF1748984.1"/>
    </source>
</evidence>
<dbReference type="RefSeq" id="XP_003103622.2">
    <property type="nucleotide sequence ID" value="XM_003103574.2"/>
</dbReference>
<reference evidence="2 3" key="1">
    <citation type="submission" date="2019-12" db="EMBL/GenBank/DDBJ databases">
        <title>Chromosome-level assembly of the Caenorhabditis remanei genome.</title>
        <authorList>
            <person name="Teterina A.A."/>
            <person name="Willis J.H."/>
            <person name="Phillips P.C."/>
        </authorList>
    </citation>
    <scope>NUCLEOTIDE SEQUENCE [LARGE SCALE GENOMIC DNA]</scope>
    <source>
        <strain evidence="2 3">PX506</strain>
        <tissue evidence="2">Whole organism</tissue>
    </source>
</reference>
<evidence type="ECO:0000313" key="3">
    <source>
        <dbReference type="Proteomes" id="UP000483820"/>
    </source>
</evidence>
<accession>A0A6A5G2X3</accession>
<proteinExistence type="predicted"/>
<feature type="compositionally biased region" description="Low complexity" evidence="1">
    <location>
        <begin position="158"/>
        <end position="169"/>
    </location>
</feature>
<gene>
    <name evidence="2" type="ORF">GCK72_025451</name>
</gene>
<dbReference type="Proteomes" id="UP000483820">
    <property type="component" value="Chromosome X"/>
</dbReference>